<dbReference type="PROSITE" id="PS50928">
    <property type="entry name" value="ABC_TM1"/>
    <property type="match status" value="2"/>
</dbReference>
<evidence type="ECO:0000256" key="1">
    <source>
        <dbReference type="ARBA" id="ARBA00004651"/>
    </source>
</evidence>
<dbReference type="Proteomes" id="UP000594034">
    <property type="component" value="Chromosome"/>
</dbReference>
<keyword evidence="4 7" id="KW-0812">Transmembrane</keyword>
<keyword evidence="10" id="KW-1185">Reference proteome</keyword>
<evidence type="ECO:0000256" key="5">
    <source>
        <dbReference type="ARBA" id="ARBA00022989"/>
    </source>
</evidence>
<evidence type="ECO:0000256" key="2">
    <source>
        <dbReference type="ARBA" id="ARBA00022448"/>
    </source>
</evidence>
<protein>
    <submittedName>
        <fullName evidence="9">ABC transporter permease subunit</fullName>
    </submittedName>
</protein>
<feature type="transmembrane region" description="Helical" evidence="7">
    <location>
        <begin position="374"/>
        <end position="392"/>
    </location>
</feature>
<accession>A0A5J6X203</accession>
<feature type="transmembrane region" description="Helical" evidence="7">
    <location>
        <begin position="47"/>
        <end position="70"/>
    </location>
</feature>
<evidence type="ECO:0000313" key="10">
    <source>
        <dbReference type="Proteomes" id="UP000594034"/>
    </source>
</evidence>
<dbReference type="InterPro" id="IPR000515">
    <property type="entry name" value="MetI-like"/>
</dbReference>
<dbReference type="CDD" id="cd06261">
    <property type="entry name" value="TM_PBP2"/>
    <property type="match status" value="1"/>
</dbReference>
<feature type="domain" description="ABC transmembrane type-1" evidence="8">
    <location>
        <begin position="337"/>
        <end position="525"/>
    </location>
</feature>
<feature type="transmembrane region" description="Helical" evidence="7">
    <location>
        <begin position="134"/>
        <end position="158"/>
    </location>
</feature>
<dbReference type="Gene3D" id="1.10.3720.10">
    <property type="entry name" value="MetI-like"/>
    <property type="match status" value="2"/>
</dbReference>
<feature type="transmembrane region" description="Helical" evidence="7">
    <location>
        <begin position="457"/>
        <end position="478"/>
    </location>
</feature>
<dbReference type="InterPro" id="IPR035906">
    <property type="entry name" value="MetI-like_sf"/>
</dbReference>
<dbReference type="SUPFAM" id="SSF161098">
    <property type="entry name" value="MetI-like"/>
    <property type="match status" value="2"/>
</dbReference>
<evidence type="ECO:0000256" key="7">
    <source>
        <dbReference type="RuleBase" id="RU363032"/>
    </source>
</evidence>
<comment type="similarity">
    <text evidence="7">Belongs to the binding-protein-dependent transport system permease family.</text>
</comment>
<sequence length="540" mass="59147">MLRATAHAVTLLLLGLPLLAGLGALLPLALDKGLWQQLLAVPSLWHSLWLSAALALLSTLLVLLLTFALLAHGWQQPALRRLERALSPLLALPHVAFAVGLAFLLTPSGWLLRLPAALLGWSLPPDWQTLRDPLGMGLLLALLAKELPFLLLMALAALRRHEVMAQLTLGQSLGYAPAQLWWRLLLPALWPRLRLPLLAIAAYGCGVVDLPLLLGPDAPPVLAQRIWLWSQDADLALHPLAHLGALLLLALSLLVLALLRAIEWLCCRGLRARQLDGRRRPARHRGWPGALVNLLIALNALVLLALLLWSLTRRWRFPALWPTEFTLSQWHEALPSALPLLGVTATIALLVTLLGALWALLLLETGRASPIWPLWLLCLPLLLPQASLLLGLERALAQFGAEPSLLWVVWGQLLYVFPYLYLTLRGPWRAFDERLLIAARSLGASPIRAWWRIKLPLLARPLLAALAVGVAVSLAQYLPTLLLGGGRVVTLTTEAVTIGSGLDRRLAGLYGLLQLAIPLAAFAVAIWLPRRLNPLERSSC</sequence>
<comment type="subcellular location">
    <subcellularLocation>
        <location evidence="1 7">Cell membrane</location>
        <topology evidence="1 7">Multi-pass membrane protein</topology>
    </subcellularLocation>
</comment>
<name>A0A5J6X203_9GAMM</name>
<keyword evidence="3" id="KW-1003">Cell membrane</keyword>
<dbReference type="AlphaFoldDB" id="A0A5J6X203"/>
<keyword evidence="6 7" id="KW-0472">Membrane</keyword>
<feature type="transmembrane region" description="Helical" evidence="7">
    <location>
        <begin position="507"/>
        <end position="528"/>
    </location>
</feature>
<dbReference type="EMBL" id="CP040449">
    <property type="protein sequence ID" value="QFI56694.1"/>
    <property type="molecule type" value="Genomic_DNA"/>
</dbReference>
<evidence type="ECO:0000313" key="9">
    <source>
        <dbReference type="EMBL" id="QFI56694.1"/>
    </source>
</evidence>
<dbReference type="PANTHER" id="PTHR30183">
    <property type="entry name" value="MOLYBDENUM TRANSPORT SYSTEM PERMEASE PROTEIN MODB"/>
    <property type="match status" value="1"/>
</dbReference>
<evidence type="ECO:0000259" key="8">
    <source>
        <dbReference type="PROSITE" id="PS50928"/>
    </source>
</evidence>
<evidence type="ECO:0000256" key="6">
    <source>
        <dbReference type="ARBA" id="ARBA00023136"/>
    </source>
</evidence>
<proteinExistence type="inferred from homology"/>
<organism evidence="9 10">
    <name type="scientific">Aeromonas simiae</name>
    <dbReference type="NCBI Taxonomy" id="218936"/>
    <lineage>
        <taxon>Bacteria</taxon>
        <taxon>Pseudomonadati</taxon>
        <taxon>Pseudomonadota</taxon>
        <taxon>Gammaproteobacteria</taxon>
        <taxon>Aeromonadales</taxon>
        <taxon>Aeromonadaceae</taxon>
        <taxon>Aeromonas</taxon>
    </lineage>
</organism>
<gene>
    <name evidence="9" type="ORF">FE240_10270</name>
</gene>
<dbReference type="GO" id="GO:0005886">
    <property type="term" value="C:plasma membrane"/>
    <property type="evidence" value="ECO:0007669"/>
    <property type="project" value="UniProtKB-SubCell"/>
</dbReference>
<evidence type="ECO:0000256" key="4">
    <source>
        <dbReference type="ARBA" id="ARBA00022692"/>
    </source>
</evidence>
<feature type="transmembrane region" description="Helical" evidence="7">
    <location>
        <begin position="240"/>
        <end position="266"/>
    </location>
</feature>
<evidence type="ECO:0000256" key="3">
    <source>
        <dbReference type="ARBA" id="ARBA00022475"/>
    </source>
</evidence>
<feature type="transmembrane region" description="Helical" evidence="7">
    <location>
        <begin position="337"/>
        <end position="362"/>
    </location>
</feature>
<dbReference type="KEGG" id="asim:FE240_10270"/>
<keyword evidence="2 7" id="KW-0813">Transport</keyword>
<feature type="domain" description="ABC transmembrane type-1" evidence="8">
    <location>
        <begin position="44"/>
        <end position="259"/>
    </location>
</feature>
<feature type="transmembrane region" description="Helical" evidence="7">
    <location>
        <begin position="287"/>
        <end position="311"/>
    </location>
</feature>
<keyword evidence="5 7" id="KW-1133">Transmembrane helix</keyword>
<dbReference type="PANTHER" id="PTHR30183:SF6">
    <property type="entry name" value="INNER MEMBRANE ABC TRANSPORTER PERMEASE PROTEIN YNJC"/>
    <property type="match status" value="1"/>
</dbReference>
<reference evidence="9 10" key="1">
    <citation type="submission" date="2019-05" db="EMBL/GenBank/DDBJ databases">
        <title>OXA-830, a novel chromosomally encoded expanded-spectrum class D beta-lactamase in Aeromonas simiae.</title>
        <authorList>
            <person name="Zhou W."/>
            <person name="Chen Q."/>
        </authorList>
    </citation>
    <scope>NUCLEOTIDE SEQUENCE [LARGE SCALE GENOMIC DNA]</scope>
    <source>
        <strain evidence="9 10">A6</strain>
    </source>
</reference>
<feature type="transmembrane region" description="Helical" evidence="7">
    <location>
        <begin position="193"/>
        <end position="214"/>
    </location>
</feature>
<dbReference type="GO" id="GO:0055085">
    <property type="term" value="P:transmembrane transport"/>
    <property type="evidence" value="ECO:0007669"/>
    <property type="project" value="InterPro"/>
</dbReference>
<feature type="transmembrane region" description="Helical" evidence="7">
    <location>
        <begin position="404"/>
        <end position="424"/>
    </location>
</feature>
<dbReference type="Pfam" id="PF00528">
    <property type="entry name" value="BPD_transp_1"/>
    <property type="match status" value="1"/>
</dbReference>
<feature type="transmembrane region" description="Helical" evidence="7">
    <location>
        <begin position="91"/>
        <end position="114"/>
    </location>
</feature>